<gene>
    <name evidence="3" type="ORF">DCAF_LOCUS27122</name>
</gene>
<protein>
    <recommendedName>
        <fullName evidence="2">Stress-response A/B barrel domain-containing protein</fullName>
    </recommendedName>
</protein>
<dbReference type="SUPFAM" id="SSF54909">
    <property type="entry name" value="Dimeric alpha+beta barrel"/>
    <property type="match status" value="1"/>
</dbReference>
<dbReference type="AlphaFoldDB" id="A0AAV1STI5"/>
<keyword evidence="4" id="KW-1185">Reference proteome</keyword>
<accession>A0AAV1STI5</accession>
<evidence type="ECO:0000313" key="4">
    <source>
        <dbReference type="Proteomes" id="UP001314170"/>
    </source>
</evidence>
<feature type="domain" description="Stress-response A/B barrel" evidence="2">
    <location>
        <begin position="1"/>
        <end position="59"/>
    </location>
</feature>
<reference evidence="3 4" key="1">
    <citation type="submission" date="2024-01" db="EMBL/GenBank/DDBJ databases">
        <authorList>
            <person name="Waweru B."/>
        </authorList>
    </citation>
    <scope>NUCLEOTIDE SEQUENCE [LARGE SCALE GENOMIC DNA]</scope>
</reference>
<proteinExistence type="predicted"/>
<dbReference type="EMBL" id="CAWUPB010001197">
    <property type="protein sequence ID" value="CAK7356841.1"/>
    <property type="molecule type" value="Genomic_DNA"/>
</dbReference>
<evidence type="ECO:0000259" key="2">
    <source>
        <dbReference type="PROSITE" id="PS51502"/>
    </source>
</evidence>
<dbReference type="Proteomes" id="UP001314170">
    <property type="component" value="Unassembled WGS sequence"/>
</dbReference>
<comment type="caution">
    <text evidence="3">The sequence shown here is derived from an EMBL/GenBank/DDBJ whole genome shotgun (WGS) entry which is preliminary data.</text>
</comment>
<dbReference type="PANTHER" id="PTHR33178">
    <property type="match status" value="1"/>
</dbReference>
<sequence>MTGGTDVSIENLHQGFTHIFESTFEDLEGRSAYVTHPAHVDFGTAFLSILAKVVVVVDYVPMLKPLQLLSQAVQLWQKLSWWPRLKGSSISNVLMSEETSEIITKHQFFIAKRIVDDCLSLIGGAGRGGGVAVSSCTLILLAICSPVRSGKSSILHAILGEILTISGSINE</sequence>
<evidence type="ECO:0000256" key="1">
    <source>
        <dbReference type="ARBA" id="ARBA00011738"/>
    </source>
</evidence>
<dbReference type="InterPro" id="IPR011008">
    <property type="entry name" value="Dimeric_a/b-barrel"/>
</dbReference>
<evidence type="ECO:0000313" key="3">
    <source>
        <dbReference type="EMBL" id="CAK7356841.1"/>
    </source>
</evidence>
<dbReference type="InterPro" id="IPR044662">
    <property type="entry name" value="HS1/DABB1-like"/>
</dbReference>
<dbReference type="Pfam" id="PF07876">
    <property type="entry name" value="Dabb"/>
    <property type="match status" value="1"/>
</dbReference>
<name>A0AAV1STI5_9ROSI</name>
<dbReference type="InterPro" id="IPR013097">
    <property type="entry name" value="Dabb"/>
</dbReference>
<dbReference type="PROSITE" id="PS51502">
    <property type="entry name" value="S_R_A_B_BARREL"/>
    <property type="match status" value="1"/>
</dbReference>
<dbReference type="GO" id="GO:0009865">
    <property type="term" value="P:pollen tube adhesion"/>
    <property type="evidence" value="ECO:0007669"/>
    <property type="project" value="TreeGrafter"/>
</dbReference>
<dbReference type="Gene3D" id="3.30.70.100">
    <property type="match status" value="1"/>
</dbReference>
<dbReference type="PANTHER" id="PTHR33178:SF10">
    <property type="entry name" value="STRESS-RESPONSE A_B BARREL DOMAIN-CONTAINING PROTEIN"/>
    <property type="match status" value="1"/>
</dbReference>
<comment type="subunit">
    <text evidence="1">Homodimer.</text>
</comment>
<organism evidence="3 4">
    <name type="scientific">Dovyalis caffra</name>
    <dbReference type="NCBI Taxonomy" id="77055"/>
    <lineage>
        <taxon>Eukaryota</taxon>
        <taxon>Viridiplantae</taxon>
        <taxon>Streptophyta</taxon>
        <taxon>Embryophyta</taxon>
        <taxon>Tracheophyta</taxon>
        <taxon>Spermatophyta</taxon>
        <taxon>Magnoliopsida</taxon>
        <taxon>eudicotyledons</taxon>
        <taxon>Gunneridae</taxon>
        <taxon>Pentapetalae</taxon>
        <taxon>rosids</taxon>
        <taxon>fabids</taxon>
        <taxon>Malpighiales</taxon>
        <taxon>Salicaceae</taxon>
        <taxon>Flacourtieae</taxon>
        <taxon>Dovyalis</taxon>
    </lineage>
</organism>